<evidence type="ECO:0000256" key="4">
    <source>
        <dbReference type="ARBA" id="ARBA00022622"/>
    </source>
</evidence>
<keyword evidence="7" id="KW-1015">Disulfide bond</keyword>
<protein>
    <recommendedName>
        <fullName evidence="11">Bifunctional inhibitor/plant lipid transfer protein/seed storage helical domain-containing protein</fullName>
    </recommendedName>
</protein>
<evidence type="ECO:0000256" key="8">
    <source>
        <dbReference type="ARBA" id="ARBA00023180"/>
    </source>
</evidence>
<evidence type="ECO:0000313" key="12">
    <source>
        <dbReference type="EMBL" id="RID56032.1"/>
    </source>
</evidence>
<evidence type="ECO:0000256" key="5">
    <source>
        <dbReference type="ARBA" id="ARBA00022729"/>
    </source>
</evidence>
<evidence type="ECO:0000256" key="6">
    <source>
        <dbReference type="ARBA" id="ARBA00023136"/>
    </source>
</evidence>
<feature type="chain" id="PRO_5017484883" description="Bifunctional inhibitor/plant lipid transfer protein/seed storage helical domain-containing protein" evidence="10">
    <location>
        <begin position="23"/>
        <end position="169"/>
    </location>
</feature>
<keyword evidence="5 10" id="KW-0732">Signal</keyword>
<comment type="similarity">
    <text evidence="2">Belongs to the plant LTP family.</text>
</comment>
<dbReference type="InterPro" id="IPR036312">
    <property type="entry name" value="Bifun_inhib/LTP/seed_sf"/>
</dbReference>
<dbReference type="SUPFAM" id="SSF47699">
    <property type="entry name" value="Bifunctional inhibitor/lipid-transfer protein/seed storage 2S albumin"/>
    <property type="match status" value="1"/>
</dbReference>
<dbReference type="AlphaFoldDB" id="A0A397YRK2"/>
<evidence type="ECO:0000256" key="10">
    <source>
        <dbReference type="SAM" id="SignalP"/>
    </source>
</evidence>
<comment type="subcellular location">
    <subcellularLocation>
        <location evidence="1">Cell membrane</location>
        <topology evidence="1">Lipid-anchor</topology>
        <topology evidence="1">GPI-anchor</topology>
    </subcellularLocation>
</comment>
<dbReference type="SMART" id="SM00499">
    <property type="entry name" value="AAI"/>
    <property type="match status" value="1"/>
</dbReference>
<evidence type="ECO:0000313" key="13">
    <source>
        <dbReference type="Proteomes" id="UP000264353"/>
    </source>
</evidence>
<dbReference type="InterPro" id="IPR016140">
    <property type="entry name" value="Bifunc_inhib/LTP/seed_store"/>
</dbReference>
<dbReference type="Pfam" id="PF14368">
    <property type="entry name" value="LTP_2"/>
    <property type="match status" value="1"/>
</dbReference>
<evidence type="ECO:0000256" key="3">
    <source>
        <dbReference type="ARBA" id="ARBA00022475"/>
    </source>
</evidence>
<dbReference type="CDD" id="cd00010">
    <property type="entry name" value="AAI_LTSS"/>
    <property type="match status" value="1"/>
</dbReference>
<dbReference type="InterPro" id="IPR043325">
    <property type="entry name" value="LTSS"/>
</dbReference>
<dbReference type="GO" id="GO:0005886">
    <property type="term" value="C:plasma membrane"/>
    <property type="evidence" value="ECO:0007669"/>
    <property type="project" value="UniProtKB-SubCell"/>
</dbReference>
<dbReference type="Gene3D" id="1.10.110.10">
    <property type="entry name" value="Plant lipid-transfer and hydrophobic proteins"/>
    <property type="match status" value="1"/>
</dbReference>
<reference evidence="12 13" key="1">
    <citation type="submission" date="2018-06" db="EMBL/GenBank/DDBJ databases">
        <title>WGS assembly of Brassica rapa FPsc.</title>
        <authorList>
            <person name="Bowman J."/>
            <person name="Kohchi T."/>
            <person name="Yamato K."/>
            <person name="Jenkins J."/>
            <person name="Shu S."/>
            <person name="Ishizaki K."/>
            <person name="Yamaoka S."/>
            <person name="Nishihama R."/>
            <person name="Nakamura Y."/>
            <person name="Berger F."/>
            <person name="Adam C."/>
            <person name="Aki S."/>
            <person name="Althoff F."/>
            <person name="Araki T."/>
            <person name="Arteaga-Vazquez M."/>
            <person name="Balasubrmanian S."/>
            <person name="Bauer D."/>
            <person name="Boehm C."/>
            <person name="Briginshaw L."/>
            <person name="Caballero-Perez J."/>
            <person name="Catarino B."/>
            <person name="Chen F."/>
            <person name="Chiyoda S."/>
            <person name="Chovatia M."/>
            <person name="Davies K."/>
            <person name="Delmans M."/>
            <person name="Demura T."/>
            <person name="Dierschke T."/>
            <person name="Dolan L."/>
            <person name="Dorantes-Acosta A."/>
            <person name="Eklund D."/>
            <person name="Florent S."/>
            <person name="Flores-Sandoval E."/>
            <person name="Fujiyama A."/>
            <person name="Fukuzawa H."/>
            <person name="Galik B."/>
            <person name="Grimanelli D."/>
            <person name="Grimwood J."/>
            <person name="Grossniklaus U."/>
            <person name="Hamada T."/>
            <person name="Haseloff J."/>
            <person name="Hetherington A."/>
            <person name="Higo A."/>
            <person name="Hirakawa Y."/>
            <person name="Hundley H."/>
            <person name="Ikeda Y."/>
            <person name="Inoue K."/>
            <person name="Inoue S."/>
            <person name="Ishida S."/>
            <person name="Jia Q."/>
            <person name="Kakita M."/>
            <person name="Kanazawa T."/>
            <person name="Kawai Y."/>
            <person name="Kawashima T."/>
            <person name="Kennedy M."/>
            <person name="Kinose K."/>
            <person name="Kinoshita T."/>
            <person name="Kohara Y."/>
            <person name="Koide E."/>
            <person name="Komatsu K."/>
            <person name="Kopischke S."/>
            <person name="Kubo M."/>
            <person name="Kyozuka J."/>
            <person name="Lagercrantz U."/>
            <person name="Lin S."/>
            <person name="Lindquist E."/>
            <person name="Lipzen A."/>
            <person name="Lu C."/>
            <person name="Luna E."/>
            <person name="Martienssen R."/>
            <person name="Minamino N."/>
            <person name="Mizutani M."/>
            <person name="Mizutani M."/>
            <person name="Mochizuki N."/>
            <person name="Monte I."/>
            <person name="Mosher R."/>
            <person name="Nagasaki H."/>
            <person name="Nakagami H."/>
            <person name="Naramoto S."/>
            <person name="Nishitani K."/>
            <person name="Ohtani M."/>
            <person name="Okamoto T."/>
            <person name="Okumura M."/>
            <person name="Phillips J."/>
            <person name="Pollak B."/>
            <person name="Reinders A."/>
            <person name="Roevekamp M."/>
            <person name="Sano R."/>
            <person name="Sawa S."/>
            <person name="Schmid M."/>
            <person name="Shirakawa M."/>
            <person name="Solano R."/>
            <person name="Spunde A."/>
            <person name="Suetsugu N."/>
            <person name="Sugano S."/>
            <person name="Sugiyama A."/>
            <person name="Sun R."/>
            <person name="Suzuki Y."/>
            <person name="Takenaka M."/>
            <person name="Takezawa D."/>
            <person name="Tomogane H."/>
            <person name="Tsuzuki M."/>
            <person name="Ueda T."/>
            <person name="Umeda M."/>
            <person name="Ward J."/>
            <person name="Watanabe Y."/>
            <person name="Yazaki K."/>
            <person name="Yokoyama R."/>
            <person name="Yoshitake Y."/>
            <person name="Yotsui I."/>
            <person name="Zachgo S."/>
            <person name="Schmutz J."/>
        </authorList>
    </citation>
    <scope>NUCLEOTIDE SEQUENCE [LARGE SCALE GENOMIC DNA]</scope>
    <source>
        <strain evidence="13">cv. B-3</strain>
    </source>
</reference>
<keyword evidence="3" id="KW-1003">Cell membrane</keyword>
<gene>
    <name evidence="12" type="ORF">BRARA_G03258</name>
</gene>
<proteinExistence type="inferred from homology"/>
<sequence>MEICKFLTVIFVAVVVLYSVQAAEQGGDHHSMACMQKLMPCQNYIHAVNPAPPASCCGPMKEIVEKDSKCLCTVFNNPELLKSLNLTKENALDLPKACGVNPDVSICTKTALNDVDFIYFSLINHEASPPIASPTSGMHFLLLCCYILEGHCSLEITKARIFNRLIPNI</sequence>
<keyword evidence="9" id="KW-0449">Lipoprotein</keyword>
<feature type="domain" description="Bifunctional inhibitor/plant lipid transfer protein/seed storage helical" evidence="11">
    <location>
        <begin position="34"/>
        <end position="107"/>
    </location>
</feature>
<evidence type="ECO:0000256" key="2">
    <source>
        <dbReference type="ARBA" id="ARBA00009748"/>
    </source>
</evidence>
<dbReference type="PANTHER" id="PTHR33044">
    <property type="entry name" value="BIFUNCTIONAL INHIBITOR/LIPID-TRANSFER PROTEIN/SEED STORAGE 2S ALBUMIN SUPERFAMILY PROTEIN-RELATED"/>
    <property type="match status" value="1"/>
</dbReference>
<name>A0A397YRK2_BRACM</name>
<feature type="signal peptide" evidence="10">
    <location>
        <begin position="1"/>
        <end position="22"/>
    </location>
</feature>
<evidence type="ECO:0000256" key="1">
    <source>
        <dbReference type="ARBA" id="ARBA00004609"/>
    </source>
</evidence>
<dbReference type="EMBL" id="CM010634">
    <property type="protein sequence ID" value="RID56032.1"/>
    <property type="molecule type" value="Genomic_DNA"/>
</dbReference>
<keyword evidence="4" id="KW-0336">GPI-anchor</keyword>
<evidence type="ECO:0000259" key="11">
    <source>
        <dbReference type="SMART" id="SM00499"/>
    </source>
</evidence>
<evidence type="ECO:0000256" key="9">
    <source>
        <dbReference type="ARBA" id="ARBA00023288"/>
    </source>
</evidence>
<evidence type="ECO:0000256" key="7">
    <source>
        <dbReference type="ARBA" id="ARBA00023157"/>
    </source>
</evidence>
<dbReference type="Proteomes" id="UP000264353">
    <property type="component" value="Chromosome A7"/>
</dbReference>
<organism evidence="12 13">
    <name type="scientific">Brassica campestris</name>
    <name type="common">Field mustard</name>
    <dbReference type="NCBI Taxonomy" id="3711"/>
    <lineage>
        <taxon>Eukaryota</taxon>
        <taxon>Viridiplantae</taxon>
        <taxon>Streptophyta</taxon>
        <taxon>Embryophyta</taxon>
        <taxon>Tracheophyta</taxon>
        <taxon>Spermatophyta</taxon>
        <taxon>Magnoliopsida</taxon>
        <taxon>eudicotyledons</taxon>
        <taxon>Gunneridae</taxon>
        <taxon>Pentapetalae</taxon>
        <taxon>rosids</taxon>
        <taxon>malvids</taxon>
        <taxon>Brassicales</taxon>
        <taxon>Brassicaceae</taxon>
        <taxon>Brassiceae</taxon>
        <taxon>Brassica</taxon>
    </lineage>
</organism>
<accession>A0A397YRK2</accession>
<dbReference type="GO" id="GO:0098552">
    <property type="term" value="C:side of membrane"/>
    <property type="evidence" value="ECO:0007669"/>
    <property type="project" value="UniProtKB-KW"/>
</dbReference>
<keyword evidence="6" id="KW-0472">Membrane</keyword>
<keyword evidence="8" id="KW-0325">Glycoprotein</keyword>